<evidence type="ECO:0000313" key="4">
    <source>
        <dbReference type="Proteomes" id="UP001521184"/>
    </source>
</evidence>
<evidence type="ECO:0008006" key="5">
    <source>
        <dbReference type="Google" id="ProtNLM"/>
    </source>
</evidence>
<sequence>MSSTHLHNNADDGLVPLCHIVTPVGMLGYGFDEAQTASALARLTTTNVPTAIILDSGSTDSGPSKLALGSMSCPPSAYARDLTKLLELVDTFHVPLIFSSAGGDGSDDHVRELLHIIEDIAAREQNASYRFKTVALFAGIDKTLVHDRLGAGQITGCGPCVPPLTAADIDATVTVVAQMGPEPFVDAMTAHPDFDVLVAGRAYDPAPYTAYATFLLGSKAATDPLLIGGFTHMGKIMECGGLCAQPKSHGAVATVYRNGAFDIAPLGPNARCTPVSVAAHALYENSRPDVLRGPGGSLELTGSTYDQLPDGRTVRVKGSVFRSSRSEGLPYRLKLEGATTVGWRTMFMGSCRDPILIEQRDVLLERVKAYVAAQHRDSAGSWELGFHVYGAGSPEIFIVGEALASTQQLATSVANTARIATTHGAYPGQKATSGNLAFGIGGTTEIPLGECPQFSIYHLMDLRDGEELPTTLGALATVLRSKNAGPYEITFDVLFASTAVYALVRDAGLLTAASAAAALNLPSAEDDVIWAGRSR</sequence>
<name>A0ABR3TYN2_9PEZI</name>
<feature type="domain" description="DUF4387" evidence="2">
    <location>
        <begin position="473"/>
        <end position="524"/>
    </location>
</feature>
<dbReference type="InterPro" id="IPR010839">
    <property type="entry name" value="AtuA_N"/>
</dbReference>
<evidence type="ECO:0000259" key="2">
    <source>
        <dbReference type="Pfam" id="PF14330"/>
    </source>
</evidence>
<protein>
    <recommendedName>
        <fullName evidence="5">Caib baif family enzyme</fullName>
    </recommendedName>
</protein>
<organism evidence="3 4">
    <name type="scientific">Diplodia intermedia</name>
    <dbReference type="NCBI Taxonomy" id="856260"/>
    <lineage>
        <taxon>Eukaryota</taxon>
        <taxon>Fungi</taxon>
        <taxon>Dikarya</taxon>
        <taxon>Ascomycota</taxon>
        <taxon>Pezizomycotina</taxon>
        <taxon>Dothideomycetes</taxon>
        <taxon>Dothideomycetes incertae sedis</taxon>
        <taxon>Botryosphaeriales</taxon>
        <taxon>Botryosphaeriaceae</taxon>
        <taxon>Diplodia</taxon>
    </lineage>
</organism>
<feature type="domain" description="Acyclic terpene utilisation N-terminal" evidence="1">
    <location>
        <begin position="170"/>
        <end position="403"/>
    </location>
</feature>
<evidence type="ECO:0000259" key="1">
    <source>
        <dbReference type="Pfam" id="PF07287"/>
    </source>
</evidence>
<gene>
    <name evidence="3" type="ORF">SLS58_002826</name>
</gene>
<comment type="caution">
    <text evidence="3">The sequence shown here is derived from an EMBL/GenBank/DDBJ whole genome shotgun (WGS) entry which is preliminary data.</text>
</comment>
<dbReference type="EMBL" id="JAKEKT020000013">
    <property type="protein sequence ID" value="KAL1647056.1"/>
    <property type="molecule type" value="Genomic_DNA"/>
</dbReference>
<dbReference type="Pfam" id="PF07287">
    <property type="entry name" value="AtuA"/>
    <property type="match status" value="1"/>
</dbReference>
<dbReference type="Proteomes" id="UP001521184">
    <property type="component" value="Unassembled WGS sequence"/>
</dbReference>
<proteinExistence type="predicted"/>
<accession>A0ABR3TYN2</accession>
<dbReference type="Pfam" id="PF14330">
    <property type="entry name" value="DUF4387"/>
    <property type="match status" value="1"/>
</dbReference>
<dbReference type="InterPro" id="IPR025496">
    <property type="entry name" value="DUF4387"/>
</dbReference>
<keyword evidence="4" id="KW-1185">Reference proteome</keyword>
<reference evidence="3 4" key="1">
    <citation type="journal article" date="2023" name="Plant Dis.">
        <title>First Report of Diplodia intermedia Causing Canker and Dieback Diseases on Apple Trees in Canada.</title>
        <authorList>
            <person name="Ellouze W."/>
            <person name="Ilyukhin E."/>
            <person name="Sulman M."/>
            <person name="Ali S."/>
        </authorList>
    </citation>
    <scope>NUCLEOTIDE SEQUENCE [LARGE SCALE GENOMIC DNA]</scope>
    <source>
        <strain evidence="3 4">M45-28</strain>
    </source>
</reference>
<evidence type="ECO:0000313" key="3">
    <source>
        <dbReference type="EMBL" id="KAL1647056.1"/>
    </source>
</evidence>